<evidence type="ECO:0000256" key="1">
    <source>
        <dbReference type="SAM" id="MobiDB-lite"/>
    </source>
</evidence>
<protein>
    <submittedName>
        <fullName evidence="2">Uncharacterized protein</fullName>
    </submittedName>
</protein>
<keyword evidence="3" id="KW-1185">Reference proteome</keyword>
<organism evidence="2 3">
    <name type="scientific">Aphis gossypii</name>
    <name type="common">Cotton aphid</name>
    <dbReference type="NCBI Taxonomy" id="80765"/>
    <lineage>
        <taxon>Eukaryota</taxon>
        <taxon>Metazoa</taxon>
        <taxon>Ecdysozoa</taxon>
        <taxon>Arthropoda</taxon>
        <taxon>Hexapoda</taxon>
        <taxon>Insecta</taxon>
        <taxon>Pterygota</taxon>
        <taxon>Neoptera</taxon>
        <taxon>Paraneoptera</taxon>
        <taxon>Hemiptera</taxon>
        <taxon>Sternorrhyncha</taxon>
        <taxon>Aphidomorpha</taxon>
        <taxon>Aphidoidea</taxon>
        <taxon>Aphididae</taxon>
        <taxon>Aphidini</taxon>
        <taxon>Aphis</taxon>
        <taxon>Aphis</taxon>
    </lineage>
</organism>
<reference evidence="2" key="1">
    <citation type="submission" date="2022-02" db="EMBL/GenBank/DDBJ databases">
        <authorList>
            <person name="King R."/>
        </authorList>
    </citation>
    <scope>NUCLEOTIDE SEQUENCE</scope>
</reference>
<evidence type="ECO:0000313" key="3">
    <source>
        <dbReference type="Proteomes" id="UP001154329"/>
    </source>
</evidence>
<feature type="region of interest" description="Disordered" evidence="1">
    <location>
        <begin position="115"/>
        <end position="135"/>
    </location>
</feature>
<dbReference type="EMBL" id="OU899035">
    <property type="protein sequence ID" value="CAH1724559.1"/>
    <property type="molecule type" value="Genomic_DNA"/>
</dbReference>
<gene>
    <name evidence="2" type="ORF">APHIGO_LOCUS5823</name>
</gene>
<evidence type="ECO:0000313" key="2">
    <source>
        <dbReference type="EMBL" id="CAH1724559.1"/>
    </source>
</evidence>
<accession>A0A9P0J035</accession>
<proteinExistence type="predicted"/>
<reference evidence="2" key="2">
    <citation type="submission" date="2022-10" db="EMBL/GenBank/DDBJ databases">
        <authorList>
            <consortium name="ENA_rothamsted_submissions"/>
            <consortium name="culmorum"/>
            <person name="King R."/>
        </authorList>
    </citation>
    <scope>NUCLEOTIDE SEQUENCE</scope>
</reference>
<dbReference type="Proteomes" id="UP001154329">
    <property type="component" value="Chromosome 2"/>
</dbReference>
<name>A0A9P0J035_APHGO</name>
<dbReference type="AlphaFoldDB" id="A0A9P0J035"/>
<sequence length="135" mass="14932">MLQYYRRRRESHYTNAYLCVCIVACTRELFSHDDTRLPPAVHGYCGRNPTRCTAPPCRRRRRTRLIIEPPETGVCADGYSIPSIFGGGGGEDGVKSSPGAVAQAAVYDCNYDDNNNNYSYDDDDDDGDVQIGGPT</sequence>